<dbReference type="InterPro" id="IPR001138">
    <property type="entry name" value="Zn2Cys6_DnaBD"/>
</dbReference>
<dbReference type="GO" id="GO:0001080">
    <property type="term" value="P:nitrogen catabolite activation of transcription from RNA polymerase II promoter"/>
    <property type="evidence" value="ECO:0007669"/>
    <property type="project" value="TreeGrafter"/>
</dbReference>
<dbReference type="GO" id="GO:0008270">
    <property type="term" value="F:zinc ion binding"/>
    <property type="evidence" value="ECO:0007669"/>
    <property type="project" value="InterPro"/>
</dbReference>
<feature type="compositionally biased region" description="Low complexity" evidence="3">
    <location>
        <begin position="235"/>
        <end position="249"/>
    </location>
</feature>
<dbReference type="SUPFAM" id="SSF57701">
    <property type="entry name" value="Zn2/Cys6 DNA-binding domain"/>
    <property type="match status" value="1"/>
</dbReference>
<proteinExistence type="predicted"/>
<keyword evidence="1" id="KW-0479">Metal-binding</keyword>
<dbReference type="EMBL" id="KE504224">
    <property type="protein sequence ID" value="EPS94727.1"/>
    <property type="molecule type" value="Genomic_DNA"/>
</dbReference>
<dbReference type="InParanoid" id="S8DPY8"/>
<dbReference type="CDD" id="cd12148">
    <property type="entry name" value="fungal_TF_MHR"/>
    <property type="match status" value="1"/>
</dbReference>
<dbReference type="Pfam" id="PF00172">
    <property type="entry name" value="Zn_clus"/>
    <property type="match status" value="1"/>
</dbReference>
<evidence type="ECO:0000313" key="6">
    <source>
        <dbReference type="Proteomes" id="UP000015241"/>
    </source>
</evidence>
<dbReference type="Proteomes" id="UP000015241">
    <property type="component" value="Unassembled WGS sequence"/>
</dbReference>
<dbReference type="GO" id="GO:0003677">
    <property type="term" value="F:DNA binding"/>
    <property type="evidence" value="ECO:0007669"/>
    <property type="project" value="InterPro"/>
</dbReference>
<dbReference type="HOGENOM" id="CLU_012597_0_0_1"/>
<dbReference type="PROSITE" id="PS50048">
    <property type="entry name" value="ZN2_CY6_FUNGAL_2"/>
    <property type="match status" value="1"/>
</dbReference>
<dbReference type="AlphaFoldDB" id="S8DPY8"/>
<evidence type="ECO:0000313" key="5">
    <source>
        <dbReference type="EMBL" id="EPS94727.1"/>
    </source>
</evidence>
<dbReference type="GO" id="GO:0000981">
    <property type="term" value="F:DNA-binding transcription factor activity, RNA polymerase II-specific"/>
    <property type="evidence" value="ECO:0007669"/>
    <property type="project" value="InterPro"/>
</dbReference>
<feature type="region of interest" description="Disordered" evidence="3">
    <location>
        <begin position="234"/>
        <end position="259"/>
    </location>
</feature>
<dbReference type="eggNOG" id="ENOG502QV4C">
    <property type="taxonomic scope" value="Eukaryota"/>
</dbReference>
<dbReference type="InterPro" id="IPR050797">
    <property type="entry name" value="Carb_Metab_Trans_Reg"/>
</dbReference>
<reference evidence="5 6" key="1">
    <citation type="journal article" date="2012" name="Science">
        <title>The Paleozoic origin of enzymatic lignin decomposition reconstructed from 31 fungal genomes.</title>
        <authorList>
            <person name="Floudas D."/>
            <person name="Binder M."/>
            <person name="Riley R."/>
            <person name="Barry K."/>
            <person name="Blanchette R.A."/>
            <person name="Henrissat B."/>
            <person name="Martinez A.T."/>
            <person name="Otillar R."/>
            <person name="Spatafora J.W."/>
            <person name="Yadav J.S."/>
            <person name="Aerts A."/>
            <person name="Benoit I."/>
            <person name="Boyd A."/>
            <person name="Carlson A."/>
            <person name="Copeland A."/>
            <person name="Coutinho P.M."/>
            <person name="de Vries R.P."/>
            <person name="Ferreira P."/>
            <person name="Findley K."/>
            <person name="Foster B."/>
            <person name="Gaskell J."/>
            <person name="Glotzer D."/>
            <person name="Gorecki P."/>
            <person name="Heitman J."/>
            <person name="Hesse C."/>
            <person name="Hori C."/>
            <person name="Igarashi K."/>
            <person name="Jurgens J.A."/>
            <person name="Kallen N."/>
            <person name="Kersten P."/>
            <person name="Kohler A."/>
            <person name="Kuees U."/>
            <person name="Kumar T.K.A."/>
            <person name="Kuo A."/>
            <person name="LaButti K."/>
            <person name="Larrondo L.F."/>
            <person name="Lindquist E."/>
            <person name="Ling A."/>
            <person name="Lombard V."/>
            <person name="Lucas S."/>
            <person name="Lundell T."/>
            <person name="Martin R."/>
            <person name="McLaughlin D.J."/>
            <person name="Morgenstern I."/>
            <person name="Morin E."/>
            <person name="Murat C."/>
            <person name="Nagy L.G."/>
            <person name="Nolan M."/>
            <person name="Ohm R.A."/>
            <person name="Patyshakuliyeva A."/>
            <person name="Rokas A."/>
            <person name="Ruiz-Duenas F.J."/>
            <person name="Sabat G."/>
            <person name="Salamov A."/>
            <person name="Samejima M."/>
            <person name="Schmutz J."/>
            <person name="Slot J.C."/>
            <person name="St John F."/>
            <person name="Stenlid J."/>
            <person name="Sun H."/>
            <person name="Sun S."/>
            <person name="Syed K."/>
            <person name="Tsang A."/>
            <person name="Wiebenga A."/>
            <person name="Young D."/>
            <person name="Pisabarro A."/>
            <person name="Eastwood D.C."/>
            <person name="Martin F."/>
            <person name="Cullen D."/>
            <person name="Grigoriev I.V."/>
            <person name="Hibbett D.S."/>
        </authorList>
    </citation>
    <scope>NUCLEOTIDE SEQUENCE</scope>
    <source>
        <strain evidence="6">FP-58527</strain>
    </source>
</reference>
<dbReference type="Gene3D" id="4.10.240.10">
    <property type="entry name" value="Zn(2)-C6 fungal-type DNA-binding domain"/>
    <property type="match status" value="1"/>
</dbReference>
<keyword evidence="6" id="KW-1185">Reference proteome</keyword>
<feature type="region of interest" description="Disordered" evidence="3">
    <location>
        <begin position="111"/>
        <end position="134"/>
    </location>
</feature>
<evidence type="ECO:0000259" key="4">
    <source>
        <dbReference type="PROSITE" id="PS50048"/>
    </source>
</evidence>
<dbReference type="Pfam" id="PF04082">
    <property type="entry name" value="Fungal_trans"/>
    <property type="match status" value="1"/>
</dbReference>
<sequence length="682" mass="75343">MDNANNTPESSRAGAQGAFNLTSATMQNQIHELAKTLPPPRKQNTACDACRARKVKCNQLPGQTKCQHCLLKSYPCTHFVQAATTEKKRSAAAARRPRTLSTAGQTPAIIEQPTPGHAPASPNHTSGATFRPSQTNWSQYHPVAPYTSTRDLLAYLFSPPGPSSTYHSSTGHSGAYADWGDVAPRLSEEAFRVEVALDLVEVYFQIVHTRLPLLNPAQFRARLHLSLYVAAQSRSHSPNTPPSASSTTSFLQRSAPQNDAHKPLHPALVATVIAWGAKFSEHPLLMADRSHNNNQSHIAKTLINRARDLAEDLKVHRIPSADHVVIALLIEPMQNQNMDAADGYHGFWLTSAIRLLLDLQINHKSVMSNIQDPEDRGTMIFAWWMACLADAYRSVYYRRKPMLDDDDYDIDFYTVGPVAPEHLEAQSTQPSPREQLEFLGYYRASHALARIARQMSRQLWRPATESDGIPLDLLNNFMNLLNEWRDEYLHHVGVPNNFDSGWDFVSAVTACASDATYHITWIVLFGAVDDFGIREVNDLMRTGSPGHLHPKAGEIEAIKQKVMDTALASATRIAGLAGILTLNGYLRLDSAVMHVSIIQAGMLLARLGRPEVKNCIEGLEQYSYAYEECAEQAAEMRRVYAHAIAGELDLNHMMSVRPIGTAVGPASNAMVVDTPMFGGYVG</sequence>
<gene>
    <name evidence="5" type="ORF">FOMPIDRAFT_1054801</name>
</gene>
<dbReference type="GO" id="GO:0005634">
    <property type="term" value="C:nucleus"/>
    <property type="evidence" value="ECO:0007669"/>
    <property type="project" value="TreeGrafter"/>
</dbReference>
<dbReference type="GO" id="GO:0006351">
    <property type="term" value="P:DNA-templated transcription"/>
    <property type="evidence" value="ECO:0007669"/>
    <property type="project" value="InterPro"/>
</dbReference>
<feature type="domain" description="Zn(2)-C6 fungal-type" evidence="4">
    <location>
        <begin position="46"/>
        <end position="78"/>
    </location>
</feature>
<dbReference type="SMART" id="SM00066">
    <property type="entry name" value="GAL4"/>
    <property type="match status" value="1"/>
</dbReference>
<keyword evidence="2" id="KW-0539">Nucleus</keyword>
<evidence type="ECO:0000256" key="2">
    <source>
        <dbReference type="ARBA" id="ARBA00023242"/>
    </source>
</evidence>
<dbReference type="PANTHER" id="PTHR31668:SF4">
    <property type="entry name" value="TRANSCRIPTIONAL ACTIVATOR PROTEIN DAL81"/>
    <property type="match status" value="1"/>
</dbReference>
<dbReference type="InterPro" id="IPR036864">
    <property type="entry name" value="Zn2-C6_fun-type_DNA-bd_sf"/>
</dbReference>
<evidence type="ECO:0000256" key="3">
    <source>
        <dbReference type="SAM" id="MobiDB-lite"/>
    </source>
</evidence>
<feature type="compositionally biased region" description="Polar residues" evidence="3">
    <location>
        <begin position="122"/>
        <end position="134"/>
    </location>
</feature>
<name>S8DPY8_FOMSC</name>
<dbReference type="PROSITE" id="PS00463">
    <property type="entry name" value="ZN2_CY6_FUNGAL_1"/>
    <property type="match status" value="1"/>
</dbReference>
<evidence type="ECO:0000256" key="1">
    <source>
        <dbReference type="ARBA" id="ARBA00022723"/>
    </source>
</evidence>
<dbReference type="OrthoDB" id="2534600at2759"/>
<dbReference type="InterPro" id="IPR007219">
    <property type="entry name" value="XnlR_reg_dom"/>
</dbReference>
<protein>
    <recommendedName>
        <fullName evidence="4">Zn(2)-C6 fungal-type domain-containing protein</fullName>
    </recommendedName>
</protein>
<dbReference type="CDD" id="cd00067">
    <property type="entry name" value="GAL4"/>
    <property type="match status" value="1"/>
</dbReference>
<organism evidence="5 6">
    <name type="scientific">Fomitopsis schrenkii</name>
    <name type="common">Brown rot fungus</name>
    <dbReference type="NCBI Taxonomy" id="2126942"/>
    <lineage>
        <taxon>Eukaryota</taxon>
        <taxon>Fungi</taxon>
        <taxon>Dikarya</taxon>
        <taxon>Basidiomycota</taxon>
        <taxon>Agaricomycotina</taxon>
        <taxon>Agaricomycetes</taxon>
        <taxon>Polyporales</taxon>
        <taxon>Fomitopsis</taxon>
    </lineage>
</organism>
<accession>S8DPY8</accession>
<dbReference type="PANTHER" id="PTHR31668">
    <property type="entry name" value="GLUCOSE TRANSPORT TRANSCRIPTION REGULATOR RGT1-RELATED-RELATED"/>
    <property type="match status" value="1"/>
</dbReference>